<dbReference type="Proteomes" id="UP000197138">
    <property type="component" value="Unassembled WGS sequence"/>
</dbReference>
<dbReference type="EMBL" id="MTKT01004810">
    <property type="protein sequence ID" value="OWM69702.1"/>
    <property type="molecule type" value="Genomic_DNA"/>
</dbReference>
<dbReference type="CDD" id="cd11660">
    <property type="entry name" value="SANT_TRF"/>
    <property type="match status" value="1"/>
</dbReference>
<dbReference type="PANTHER" id="PTHR47122">
    <property type="entry name" value="MYB-LIKE DNA-BINDING DOMAIN CONTAINING PROTEIN, EXPRESSED"/>
    <property type="match status" value="1"/>
</dbReference>
<evidence type="ECO:0000313" key="6">
    <source>
        <dbReference type="EMBL" id="OWM69702.1"/>
    </source>
</evidence>
<feature type="domain" description="HTH myb-type" evidence="5">
    <location>
        <begin position="312"/>
        <end position="371"/>
    </location>
</feature>
<name>A0A218WC88_PUNGR</name>
<evidence type="ECO:0000256" key="3">
    <source>
        <dbReference type="SAM" id="MobiDB-lite"/>
    </source>
</evidence>
<feature type="domain" description="Myb-like" evidence="4">
    <location>
        <begin position="312"/>
        <end position="367"/>
    </location>
</feature>
<protein>
    <submittedName>
        <fullName evidence="6">Uncharacterized protein</fullName>
    </submittedName>
</protein>
<dbReference type="Gene3D" id="1.10.246.220">
    <property type="match status" value="1"/>
</dbReference>
<feature type="region of interest" description="Disordered" evidence="3">
    <location>
        <begin position="148"/>
        <end position="181"/>
    </location>
</feature>
<sequence length="423" mass="46891">MEFPVHFSTRCPSSDFYYYLVKANEPFLPALEAATEVYHLLKEPKNDCPSVDDVLSFNKESTKCSGIENSACEAKYGLRTEGGNIQVQVCTVVITFSDELLCIEALDGILDEIDEVEDLDFANGLSDIDLAEEVSALGRGPCGGLHFGDSISDSHSPDHSGSSNGAVGTSETSTVTTTPDMKCKDETCRRRGRCACSFDLGKVDELEKDVGCLVPEPSDEDEKGAAEGSRIAVNAREKRQRKPPQRYIEESSKANSRDGHKQASAVGKDKPPLWRQPKKKRAGLVEPELEDDSSASESENIILGKKSTKSVDRRKHQRMWTVGEVTKLVDGICEFGVGHWTDIKRLSFAATAYRTPIDLRDKWRNLLRASYAQKPEKGEAEQKEKSAGRPLPKSLLRRVRELAALHPYPRKTKTRSSFFARNS</sequence>
<accession>A0A218WC88</accession>
<dbReference type="PROSITE" id="PS51294">
    <property type="entry name" value="HTH_MYB"/>
    <property type="match status" value="1"/>
</dbReference>
<feature type="region of interest" description="Disordered" evidence="3">
    <location>
        <begin position="214"/>
        <end position="300"/>
    </location>
</feature>
<proteinExistence type="predicted"/>
<organism evidence="6 7">
    <name type="scientific">Punica granatum</name>
    <name type="common">Pomegranate</name>
    <dbReference type="NCBI Taxonomy" id="22663"/>
    <lineage>
        <taxon>Eukaryota</taxon>
        <taxon>Viridiplantae</taxon>
        <taxon>Streptophyta</taxon>
        <taxon>Embryophyta</taxon>
        <taxon>Tracheophyta</taxon>
        <taxon>Spermatophyta</taxon>
        <taxon>Magnoliopsida</taxon>
        <taxon>eudicotyledons</taxon>
        <taxon>Gunneridae</taxon>
        <taxon>Pentapetalae</taxon>
        <taxon>rosids</taxon>
        <taxon>malvids</taxon>
        <taxon>Myrtales</taxon>
        <taxon>Lythraceae</taxon>
        <taxon>Punica</taxon>
    </lineage>
</organism>
<dbReference type="InterPro" id="IPR017930">
    <property type="entry name" value="Myb_dom"/>
</dbReference>
<dbReference type="PANTHER" id="PTHR47122:SF5">
    <property type="entry name" value="TRF-LIKE 8"/>
    <property type="match status" value="1"/>
</dbReference>
<dbReference type="AlphaFoldDB" id="A0A218WC88"/>
<comment type="caution">
    <text evidence="6">The sequence shown here is derived from an EMBL/GenBank/DDBJ whole genome shotgun (WGS) entry which is preliminary data.</text>
</comment>
<dbReference type="SUPFAM" id="SSF46689">
    <property type="entry name" value="Homeodomain-like"/>
    <property type="match status" value="1"/>
</dbReference>
<evidence type="ECO:0000313" key="7">
    <source>
        <dbReference type="Proteomes" id="UP000197138"/>
    </source>
</evidence>
<reference evidence="7" key="1">
    <citation type="journal article" date="2017" name="Plant J.">
        <title>The pomegranate (Punica granatum L.) genome and the genomics of punicalagin biosynthesis.</title>
        <authorList>
            <person name="Qin G."/>
            <person name="Xu C."/>
            <person name="Ming R."/>
            <person name="Tang H."/>
            <person name="Guyot R."/>
            <person name="Kramer E.M."/>
            <person name="Hu Y."/>
            <person name="Yi X."/>
            <person name="Qi Y."/>
            <person name="Xu X."/>
            <person name="Gao Z."/>
            <person name="Pan H."/>
            <person name="Jian J."/>
            <person name="Tian Y."/>
            <person name="Yue Z."/>
            <person name="Xu Y."/>
        </authorList>
    </citation>
    <scope>NUCLEOTIDE SEQUENCE [LARGE SCALE GENOMIC DNA]</scope>
    <source>
        <strain evidence="7">cv. Dabenzi</strain>
    </source>
</reference>
<evidence type="ECO:0000259" key="5">
    <source>
        <dbReference type="PROSITE" id="PS51294"/>
    </source>
</evidence>
<dbReference type="InterPro" id="IPR009057">
    <property type="entry name" value="Homeodomain-like_sf"/>
</dbReference>
<gene>
    <name evidence="6" type="ORF">CDL15_Pgr025551</name>
</gene>
<dbReference type="PROSITE" id="PS50090">
    <property type="entry name" value="MYB_LIKE"/>
    <property type="match status" value="1"/>
</dbReference>
<dbReference type="GO" id="GO:0005634">
    <property type="term" value="C:nucleus"/>
    <property type="evidence" value="ECO:0007669"/>
    <property type="project" value="UniProtKB-SubCell"/>
</dbReference>
<dbReference type="SMART" id="SM00717">
    <property type="entry name" value="SANT"/>
    <property type="match status" value="1"/>
</dbReference>
<dbReference type="InterPro" id="IPR001005">
    <property type="entry name" value="SANT/Myb"/>
</dbReference>
<evidence type="ECO:0000259" key="4">
    <source>
        <dbReference type="PROSITE" id="PS50090"/>
    </source>
</evidence>
<comment type="subcellular location">
    <subcellularLocation>
        <location evidence="1">Nucleus</location>
    </subcellularLocation>
</comment>
<feature type="compositionally biased region" description="Basic and acidic residues" evidence="3">
    <location>
        <begin position="374"/>
        <end position="387"/>
    </location>
</feature>
<feature type="compositionally biased region" description="Low complexity" evidence="3">
    <location>
        <begin position="148"/>
        <end position="178"/>
    </location>
</feature>
<feature type="compositionally biased region" description="Basic and acidic residues" evidence="3">
    <location>
        <begin position="247"/>
        <end position="272"/>
    </location>
</feature>
<evidence type="ECO:0000256" key="1">
    <source>
        <dbReference type="ARBA" id="ARBA00004123"/>
    </source>
</evidence>
<keyword evidence="2" id="KW-0539">Nucleus</keyword>
<evidence type="ECO:0000256" key="2">
    <source>
        <dbReference type="ARBA" id="ARBA00023242"/>
    </source>
</evidence>
<feature type="region of interest" description="Disordered" evidence="3">
    <location>
        <begin position="373"/>
        <end position="394"/>
    </location>
</feature>